<name>A0AAE7BAR5_9BACT</name>
<feature type="transmembrane region" description="Helical" evidence="1">
    <location>
        <begin position="7"/>
        <end position="24"/>
    </location>
</feature>
<dbReference type="RefSeq" id="WP_128358700.1">
    <property type="nucleotide sequence ID" value="NZ_CP053840.1"/>
</dbReference>
<sequence>MIKQLGLFTLSLISIIAVYVFLLGENKTIEIIKDDYLYLLSLIPMGFIYLYFRLKLKDYELIDFNKNANLSFRTSIVIFLVFEVIDYIQEDGFIGMISQWFFYWVMGLIALFLIEIINYLKNYVLIKKAIK</sequence>
<feature type="transmembrane region" description="Helical" evidence="1">
    <location>
        <begin position="72"/>
        <end position="89"/>
    </location>
</feature>
<protein>
    <submittedName>
        <fullName evidence="2">Membrane protein</fullName>
    </submittedName>
</protein>
<reference evidence="2 3" key="1">
    <citation type="submission" date="2020-05" db="EMBL/GenBank/DDBJ databases">
        <title>Complete genome sequencing of Campylobacter and Arcobacter type strains.</title>
        <authorList>
            <person name="Miller W.G."/>
            <person name="Yee E."/>
        </authorList>
    </citation>
    <scope>NUCLEOTIDE SEQUENCE [LARGE SCALE GENOMIC DNA]</scope>
    <source>
        <strain evidence="2 3">LMG 26156</strain>
    </source>
</reference>
<dbReference type="AlphaFoldDB" id="A0AAE7BAR5"/>
<accession>A0AAE7BAR5</accession>
<dbReference type="KEGG" id="avp:AVENP_1238"/>
<keyword evidence="1" id="KW-0812">Transmembrane</keyword>
<feature type="transmembrane region" description="Helical" evidence="1">
    <location>
        <begin position="36"/>
        <end position="52"/>
    </location>
</feature>
<keyword evidence="1" id="KW-1133">Transmembrane helix</keyword>
<evidence type="ECO:0000256" key="1">
    <source>
        <dbReference type="SAM" id="Phobius"/>
    </source>
</evidence>
<dbReference type="Proteomes" id="UP000503482">
    <property type="component" value="Chromosome"/>
</dbReference>
<keyword evidence="3" id="KW-1185">Reference proteome</keyword>
<organism evidence="2 3">
    <name type="scientific">Arcobacter venerupis</name>
    <dbReference type="NCBI Taxonomy" id="1054033"/>
    <lineage>
        <taxon>Bacteria</taxon>
        <taxon>Pseudomonadati</taxon>
        <taxon>Campylobacterota</taxon>
        <taxon>Epsilonproteobacteria</taxon>
        <taxon>Campylobacterales</taxon>
        <taxon>Arcobacteraceae</taxon>
        <taxon>Arcobacter</taxon>
    </lineage>
</organism>
<feature type="transmembrane region" description="Helical" evidence="1">
    <location>
        <begin position="101"/>
        <end position="120"/>
    </location>
</feature>
<gene>
    <name evidence="2" type="ORF">AVENP_1238</name>
</gene>
<proteinExistence type="predicted"/>
<evidence type="ECO:0000313" key="2">
    <source>
        <dbReference type="EMBL" id="QKF66792.1"/>
    </source>
</evidence>
<keyword evidence="1" id="KW-0472">Membrane</keyword>
<dbReference type="EMBL" id="CP053840">
    <property type="protein sequence ID" value="QKF66792.1"/>
    <property type="molecule type" value="Genomic_DNA"/>
</dbReference>
<evidence type="ECO:0000313" key="3">
    <source>
        <dbReference type="Proteomes" id="UP000503482"/>
    </source>
</evidence>